<comment type="caution">
    <text evidence="2">The sequence shown here is derived from an EMBL/GenBank/DDBJ whole genome shotgun (WGS) entry which is preliminary data.</text>
</comment>
<proteinExistence type="predicted"/>
<protein>
    <submittedName>
        <fullName evidence="2">Glycine zipper 2TM domain-containing protein</fullName>
    </submittedName>
</protein>
<gene>
    <name evidence="2" type="ORF">K0504_03340</name>
</gene>
<reference evidence="2" key="1">
    <citation type="submission" date="2021-07" db="EMBL/GenBank/DDBJ databases">
        <title>Neiella marina sp. nov., isolated from the intestinal content of sea cucumber Apostichopus japonicus.</title>
        <authorList>
            <person name="Bai X."/>
        </authorList>
    </citation>
    <scope>NUCLEOTIDE SEQUENCE</scope>
    <source>
        <strain evidence="2">126</strain>
    </source>
</reference>
<dbReference type="InterPro" id="IPR008816">
    <property type="entry name" value="Gly_zipper_2TM_dom"/>
</dbReference>
<name>A0ABS7EDQ0_9GAMM</name>
<dbReference type="Proteomes" id="UP001166251">
    <property type="component" value="Unassembled WGS sequence"/>
</dbReference>
<evidence type="ECO:0000259" key="1">
    <source>
        <dbReference type="Pfam" id="PF05433"/>
    </source>
</evidence>
<accession>A0ABS7EDQ0</accession>
<sequence length="171" mass="17999">MFEEPGMAVFTKFLTLIVIAVMTVGCASSPTEPAEQSVRVGKVQQIIYQQVEKKPALVTVLTGAALGGVVGNQFGGGSGKTVATGLGVLGGAVATDKSLSKKYNQVVYKVYLPSEQAVVGVVSGDLAATIFKNDIVVIYKSDKKVTIDAYGEYSEAKYDRVLQKLADGTLE</sequence>
<evidence type="ECO:0000313" key="2">
    <source>
        <dbReference type="EMBL" id="MBW8190058.1"/>
    </source>
</evidence>
<dbReference type="EMBL" id="JAHZSS010000002">
    <property type="protein sequence ID" value="MBW8190058.1"/>
    <property type="molecule type" value="Genomic_DNA"/>
</dbReference>
<dbReference type="Pfam" id="PF05433">
    <property type="entry name" value="Rick_17kDa_Anti"/>
    <property type="match status" value="1"/>
</dbReference>
<organism evidence="2 3">
    <name type="scientific">Neiella holothuriorum</name>
    <dbReference type="NCBI Taxonomy" id="2870530"/>
    <lineage>
        <taxon>Bacteria</taxon>
        <taxon>Pseudomonadati</taxon>
        <taxon>Pseudomonadota</taxon>
        <taxon>Gammaproteobacteria</taxon>
        <taxon>Alteromonadales</taxon>
        <taxon>Echinimonadaceae</taxon>
        <taxon>Neiella</taxon>
    </lineage>
</organism>
<evidence type="ECO:0000313" key="3">
    <source>
        <dbReference type="Proteomes" id="UP001166251"/>
    </source>
</evidence>
<feature type="domain" description="Glycine zipper 2TM" evidence="1">
    <location>
        <begin position="61"/>
        <end position="95"/>
    </location>
</feature>
<keyword evidence="3" id="KW-1185">Reference proteome</keyword>